<evidence type="ECO:0008006" key="4">
    <source>
        <dbReference type="Google" id="ProtNLM"/>
    </source>
</evidence>
<sequence length="108" mass="12330">MAEEREKAWLEYQEAKKEFPELTKPNSRPIEFMVPYVGLPVAGGLFIYAMWGLRTRKLDLPMYLIHTRLAVQGTIVMSFAAIGIGQSARHILKTYFNIGDGAIKWGKR</sequence>
<accession>A0A8B6EUL9</accession>
<gene>
    <name evidence="2" type="ORF">MGAL_10B090002</name>
</gene>
<dbReference type="OrthoDB" id="10003563at2759"/>
<dbReference type="Proteomes" id="UP000596742">
    <property type="component" value="Unassembled WGS sequence"/>
</dbReference>
<keyword evidence="1" id="KW-0812">Transmembrane</keyword>
<feature type="transmembrane region" description="Helical" evidence="1">
    <location>
        <begin position="63"/>
        <end position="84"/>
    </location>
</feature>
<evidence type="ECO:0000313" key="3">
    <source>
        <dbReference type="Proteomes" id="UP000596742"/>
    </source>
</evidence>
<feature type="transmembrane region" description="Helical" evidence="1">
    <location>
        <begin position="32"/>
        <end position="51"/>
    </location>
</feature>
<organism evidence="2 3">
    <name type="scientific">Mytilus galloprovincialis</name>
    <name type="common">Mediterranean mussel</name>
    <dbReference type="NCBI Taxonomy" id="29158"/>
    <lineage>
        <taxon>Eukaryota</taxon>
        <taxon>Metazoa</taxon>
        <taxon>Spiralia</taxon>
        <taxon>Lophotrochozoa</taxon>
        <taxon>Mollusca</taxon>
        <taxon>Bivalvia</taxon>
        <taxon>Autobranchia</taxon>
        <taxon>Pteriomorphia</taxon>
        <taxon>Mytilida</taxon>
        <taxon>Mytiloidea</taxon>
        <taxon>Mytilidae</taxon>
        <taxon>Mytilinae</taxon>
        <taxon>Mytilus</taxon>
    </lineage>
</organism>
<reference evidence="2" key="1">
    <citation type="submission" date="2018-11" db="EMBL/GenBank/DDBJ databases">
        <authorList>
            <person name="Alioto T."/>
            <person name="Alioto T."/>
        </authorList>
    </citation>
    <scope>NUCLEOTIDE SEQUENCE</scope>
</reference>
<keyword evidence="3" id="KW-1185">Reference proteome</keyword>
<name>A0A8B6EUL9_MYTGA</name>
<protein>
    <recommendedName>
        <fullName evidence="4">HIG1 domain-containing protein</fullName>
    </recommendedName>
</protein>
<dbReference type="EMBL" id="UYJE01005649">
    <property type="protein sequence ID" value="VDI39077.1"/>
    <property type="molecule type" value="Genomic_DNA"/>
</dbReference>
<evidence type="ECO:0000256" key="1">
    <source>
        <dbReference type="SAM" id="Phobius"/>
    </source>
</evidence>
<evidence type="ECO:0000313" key="2">
    <source>
        <dbReference type="EMBL" id="VDI39077.1"/>
    </source>
</evidence>
<comment type="caution">
    <text evidence="2">The sequence shown here is derived from an EMBL/GenBank/DDBJ whole genome shotgun (WGS) entry which is preliminary data.</text>
</comment>
<dbReference type="AlphaFoldDB" id="A0A8B6EUL9"/>
<proteinExistence type="predicted"/>
<keyword evidence="1" id="KW-1133">Transmembrane helix</keyword>
<keyword evidence="1" id="KW-0472">Membrane</keyword>